<accession>A0A7J6VTY9</accession>
<feature type="domain" description="HTH myb-type" evidence="11">
    <location>
        <begin position="186"/>
        <end position="245"/>
    </location>
</feature>
<name>A0A7J6VTY9_THATH</name>
<feature type="domain" description="Response regulatory" evidence="10">
    <location>
        <begin position="28"/>
        <end position="145"/>
    </location>
</feature>
<keyword evidence="2 8" id="KW-0597">Phosphoprotein</keyword>
<dbReference type="PANTHER" id="PTHR43874">
    <property type="entry name" value="TWO-COMPONENT RESPONSE REGULATOR"/>
    <property type="match status" value="1"/>
</dbReference>
<dbReference type="GO" id="GO:0009736">
    <property type="term" value="P:cytokinin-activated signaling pathway"/>
    <property type="evidence" value="ECO:0007669"/>
    <property type="project" value="InterPro"/>
</dbReference>
<dbReference type="InterPro" id="IPR045279">
    <property type="entry name" value="ARR-like"/>
</dbReference>
<dbReference type="GO" id="GO:0005634">
    <property type="term" value="C:nucleus"/>
    <property type="evidence" value="ECO:0007669"/>
    <property type="project" value="UniProtKB-SubCell"/>
</dbReference>
<keyword evidence="3" id="KW-0902">Two-component regulatory system</keyword>
<dbReference type="PANTHER" id="PTHR43874:SF217">
    <property type="entry name" value="TWO-COMPONENT RESPONSE REGULATOR ORR24-LIKE ISOFORM X1"/>
    <property type="match status" value="1"/>
</dbReference>
<keyword evidence="5" id="KW-0010">Activator</keyword>
<dbReference type="SMART" id="SM00448">
    <property type="entry name" value="REC"/>
    <property type="match status" value="1"/>
</dbReference>
<evidence type="ECO:0000313" key="12">
    <source>
        <dbReference type="EMBL" id="KAF5188048.1"/>
    </source>
</evidence>
<protein>
    <submittedName>
        <fullName evidence="12">Two-component response regulator arr10</fullName>
    </submittedName>
</protein>
<evidence type="ECO:0000256" key="8">
    <source>
        <dbReference type="PROSITE-ProRule" id="PRU00169"/>
    </source>
</evidence>
<dbReference type="SUPFAM" id="SSF52172">
    <property type="entry name" value="CheY-like"/>
    <property type="match status" value="1"/>
</dbReference>
<dbReference type="PROSITE" id="PS51294">
    <property type="entry name" value="HTH_MYB"/>
    <property type="match status" value="1"/>
</dbReference>
<evidence type="ECO:0000256" key="9">
    <source>
        <dbReference type="SAM" id="MobiDB-lite"/>
    </source>
</evidence>
<dbReference type="FunFam" id="1.10.10.60:FF:000007">
    <property type="entry name" value="Two-component response regulator"/>
    <property type="match status" value="1"/>
</dbReference>
<evidence type="ECO:0000256" key="3">
    <source>
        <dbReference type="ARBA" id="ARBA00023012"/>
    </source>
</evidence>
<dbReference type="EMBL" id="JABWDY010027252">
    <property type="protein sequence ID" value="KAF5188048.1"/>
    <property type="molecule type" value="Genomic_DNA"/>
</dbReference>
<feature type="region of interest" description="Disordered" evidence="9">
    <location>
        <begin position="1"/>
        <end position="24"/>
    </location>
</feature>
<evidence type="ECO:0000256" key="6">
    <source>
        <dbReference type="ARBA" id="ARBA00023163"/>
    </source>
</evidence>
<dbReference type="SUPFAM" id="SSF46689">
    <property type="entry name" value="Homeodomain-like"/>
    <property type="match status" value="1"/>
</dbReference>
<dbReference type="NCBIfam" id="TIGR01557">
    <property type="entry name" value="myb_SHAQKYF"/>
    <property type="match status" value="1"/>
</dbReference>
<dbReference type="OrthoDB" id="60033at2759"/>
<keyword evidence="4" id="KW-0805">Transcription regulation</keyword>
<feature type="modified residue" description="4-aspartylphosphate" evidence="8">
    <location>
        <position position="79"/>
    </location>
</feature>
<dbReference type="InterPro" id="IPR017930">
    <property type="entry name" value="Myb_dom"/>
</dbReference>
<dbReference type="InterPro" id="IPR001789">
    <property type="entry name" value="Sig_transdc_resp-reg_receiver"/>
</dbReference>
<dbReference type="PROSITE" id="PS50110">
    <property type="entry name" value="RESPONSE_REGULATORY"/>
    <property type="match status" value="1"/>
</dbReference>
<dbReference type="Pfam" id="PF00072">
    <property type="entry name" value="Response_reg"/>
    <property type="match status" value="1"/>
</dbReference>
<evidence type="ECO:0000259" key="11">
    <source>
        <dbReference type="PROSITE" id="PS51294"/>
    </source>
</evidence>
<evidence type="ECO:0000256" key="1">
    <source>
        <dbReference type="ARBA" id="ARBA00004123"/>
    </source>
</evidence>
<dbReference type="GO" id="GO:0003677">
    <property type="term" value="F:DNA binding"/>
    <property type="evidence" value="ECO:0007669"/>
    <property type="project" value="InterPro"/>
</dbReference>
<dbReference type="InterPro" id="IPR006447">
    <property type="entry name" value="Myb_dom_plants"/>
</dbReference>
<feature type="compositionally biased region" description="Basic and acidic residues" evidence="9">
    <location>
        <begin position="1"/>
        <end position="13"/>
    </location>
</feature>
<evidence type="ECO:0000256" key="4">
    <source>
        <dbReference type="ARBA" id="ARBA00023015"/>
    </source>
</evidence>
<dbReference type="Gene3D" id="1.10.10.60">
    <property type="entry name" value="Homeodomain-like"/>
    <property type="match status" value="1"/>
</dbReference>
<gene>
    <name evidence="12" type="ORF">FRX31_022365</name>
</gene>
<dbReference type="CDD" id="cd17584">
    <property type="entry name" value="REC_typeB_ARR-like"/>
    <property type="match status" value="1"/>
</dbReference>
<keyword evidence="13" id="KW-1185">Reference proteome</keyword>
<keyword evidence="7" id="KW-0539">Nucleus</keyword>
<dbReference type="InterPro" id="IPR009057">
    <property type="entry name" value="Homeodomain-like_sf"/>
</dbReference>
<organism evidence="12 13">
    <name type="scientific">Thalictrum thalictroides</name>
    <name type="common">Rue-anemone</name>
    <name type="synonym">Anemone thalictroides</name>
    <dbReference type="NCBI Taxonomy" id="46969"/>
    <lineage>
        <taxon>Eukaryota</taxon>
        <taxon>Viridiplantae</taxon>
        <taxon>Streptophyta</taxon>
        <taxon>Embryophyta</taxon>
        <taxon>Tracheophyta</taxon>
        <taxon>Spermatophyta</taxon>
        <taxon>Magnoliopsida</taxon>
        <taxon>Ranunculales</taxon>
        <taxon>Ranunculaceae</taxon>
        <taxon>Thalictroideae</taxon>
        <taxon>Thalictrum</taxon>
    </lineage>
</organism>
<evidence type="ECO:0000256" key="7">
    <source>
        <dbReference type="ARBA" id="ARBA00023242"/>
    </source>
</evidence>
<dbReference type="Gene3D" id="3.40.50.2300">
    <property type="match status" value="1"/>
</dbReference>
<comment type="caution">
    <text evidence="12">The sequence shown here is derived from an EMBL/GenBank/DDBJ whole genome shotgun (WGS) entry which is preliminary data.</text>
</comment>
<proteinExistence type="predicted"/>
<dbReference type="InterPro" id="IPR011006">
    <property type="entry name" value="CheY-like_superfamily"/>
</dbReference>
<evidence type="ECO:0000313" key="13">
    <source>
        <dbReference type="Proteomes" id="UP000554482"/>
    </source>
</evidence>
<dbReference type="Proteomes" id="UP000554482">
    <property type="component" value="Unassembled WGS sequence"/>
</dbReference>
<dbReference type="GO" id="GO:0000160">
    <property type="term" value="P:phosphorelay signal transduction system"/>
    <property type="evidence" value="ECO:0007669"/>
    <property type="project" value="UniProtKB-KW"/>
</dbReference>
<evidence type="ECO:0000256" key="5">
    <source>
        <dbReference type="ARBA" id="ARBA00023159"/>
    </source>
</evidence>
<comment type="subcellular location">
    <subcellularLocation>
        <location evidence="1">Nucleus</location>
    </subcellularLocation>
</comment>
<keyword evidence="6" id="KW-0804">Transcription</keyword>
<evidence type="ECO:0000256" key="2">
    <source>
        <dbReference type="ARBA" id="ARBA00022553"/>
    </source>
</evidence>
<sequence length="477" mass="53832">MKLVEIKDQKDSPSSENNQEDNFPEGMRVLAIDDDATCLKLLEKLLCTCRYKVTVTKETGAALELLKNHADDFDIVITDVKNTHGQFDGLRLLEIIGLEMDIPVVMTSAADDTNSVMKAIEHGACDYLLKPVRLQEIKNIWQHVVRKTKFDFGDLRVEKESKPVPVINKVKRGREDDSTRVDESTIRKKPRFNWTREMHAKFIAAVTELGLEKAVPSKIVEKMKVDGLTREQAASHLQKFRSGLKKSRGHLNENNSTSIRINEHIPSSTSQLSFNNQVGFSDISQFHGSRISNFNMDRMIHLDQPIQRPETFSNSLLTPNFSSHSIAQPSNLPYRYPQAIQALHPNQRIQVPVFGNVQPNLMNTGNLQPQLCQNELIYPPYNAGNGHSTDLFADMLCKELTNDTAIIPIEMNVIAHTNLQAVDNIFPAQSEEDFILSDPNLLEEHVIDHFETDNILPRSGSSSSDDDLNALIERVES</sequence>
<dbReference type="AlphaFoldDB" id="A0A7J6VTY9"/>
<reference evidence="12 13" key="1">
    <citation type="submission" date="2020-06" db="EMBL/GenBank/DDBJ databases">
        <title>Transcriptomic and genomic resources for Thalictrum thalictroides and T. hernandezii: Facilitating candidate gene discovery in an emerging model plant lineage.</title>
        <authorList>
            <person name="Arias T."/>
            <person name="Riano-Pachon D.M."/>
            <person name="Di Stilio V.S."/>
        </authorList>
    </citation>
    <scope>NUCLEOTIDE SEQUENCE [LARGE SCALE GENOMIC DNA]</scope>
    <source>
        <strain evidence="13">cv. WT478/WT964</strain>
        <tissue evidence="12">Leaves</tissue>
    </source>
</reference>
<evidence type="ECO:0000259" key="10">
    <source>
        <dbReference type="PROSITE" id="PS50110"/>
    </source>
</evidence>